<name>A0ABD5DAX6_ACIBA</name>
<proteinExistence type="predicted"/>
<dbReference type="RefSeq" id="WP_004716561.1">
    <property type="nucleotide sequence ID" value="NZ_JAESHO010000001.1"/>
</dbReference>
<reference evidence="1" key="1">
    <citation type="submission" date="2019-07" db="EMBL/GenBank/DDBJ databases">
        <title>Biological characteristics of mucoid Acinetobacter baumannii from a general hospital in China.</title>
        <authorList>
            <person name="Hua X."/>
            <person name="Yu Y."/>
        </authorList>
    </citation>
    <scope>NUCLEOTIDE SEQUENCE [LARGE SCALE GENOMIC DNA]</scope>
    <source>
        <strain evidence="1">N41</strain>
    </source>
</reference>
<comment type="caution">
    <text evidence="1">The sequence shown here is derived from an EMBL/GenBank/DDBJ whole genome shotgun (WGS) entry which is preliminary data.</text>
</comment>
<sequence length="66" mass="7749">MKHQQIRINRKLFEALKPFLTDTSFEVLINKDLAILRIHPDDLLTAQNALTEQEHEDFIESSFLLV</sequence>
<dbReference type="EMBL" id="VMBB01000021">
    <property type="protein sequence ID" value="MDR8261607.1"/>
    <property type="molecule type" value="Genomic_DNA"/>
</dbReference>
<accession>A0ABD5DAX6</accession>
<protein>
    <submittedName>
        <fullName evidence="1">Uncharacterized protein</fullName>
    </submittedName>
</protein>
<organism evidence="1">
    <name type="scientific">Acinetobacter baumannii</name>
    <dbReference type="NCBI Taxonomy" id="470"/>
    <lineage>
        <taxon>Bacteria</taxon>
        <taxon>Pseudomonadati</taxon>
        <taxon>Pseudomonadota</taxon>
        <taxon>Gammaproteobacteria</taxon>
        <taxon>Moraxellales</taxon>
        <taxon>Moraxellaceae</taxon>
        <taxon>Acinetobacter</taxon>
        <taxon>Acinetobacter calcoaceticus/baumannii complex</taxon>
    </lineage>
</organism>
<dbReference type="AlphaFoldDB" id="A0ABD5DAX6"/>
<evidence type="ECO:0000313" key="1">
    <source>
        <dbReference type="EMBL" id="MDR8261607.1"/>
    </source>
</evidence>
<gene>
    <name evidence="1" type="ORF">FPK87_14210</name>
</gene>